<gene>
    <name evidence="2" type="ORF">CSX02_07735</name>
</gene>
<proteinExistence type="predicted"/>
<accession>A0A2G3E2G7</accession>
<dbReference type="AlphaFoldDB" id="A0A2G3E2G7"/>
<evidence type="ECO:0000313" key="2">
    <source>
        <dbReference type="EMBL" id="PHU37477.1"/>
    </source>
</evidence>
<protein>
    <submittedName>
        <fullName evidence="2">Uncharacterized protein</fullName>
    </submittedName>
</protein>
<reference evidence="2 3" key="1">
    <citation type="submission" date="2017-10" db="EMBL/GenBank/DDBJ databases">
        <title>Resolving the taxonomy of Roseburia spp., Eubacterium rectale and Agathobacter spp. through phylogenomic analysis.</title>
        <authorList>
            <person name="Sheridan P.O."/>
            <person name="Walker A.W."/>
            <person name="Duncan S.H."/>
            <person name="Scott K.P."/>
            <person name="Toole P.W.O."/>
            <person name="Luis P."/>
            <person name="Flint H.J."/>
        </authorList>
    </citation>
    <scope>NUCLEOTIDE SEQUENCE [LARGE SCALE GENOMIC DNA]</scope>
    <source>
        <strain evidence="2 3">JK623</strain>
    </source>
</reference>
<keyword evidence="1" id="KW-0812">Transmembrane</keyword>
<evidence type="ECO:0000256" key="1">
    <source>
        <dbReference type="SAM" id="Phobius"/>
    </source>
</evidence>
<dbReference type="RefSeq" id="WP_031542113.1">
    <property type="nucleotide sequence ID" value="NZ_JANSWH010000051.1"/>
</dbReference>
<name>A0A2G3E2G7_9FIRM</name>
<keyword evidence="3" id="KW-1185">Reference proteome</keyword>
<keyword evidence="1" id="KW-1133">Transmembrane helix</keyword>
<comment type="caution">
    <text evidence="2">The sequence shown here is derived from an EMBL/GenBank/DDBJ whole genome shotgun (WGS) entry which is preliminary data.</text>
</comment>
<dbReference type="EMBL" id="PDYG01000051">
    <property type="protein sequence ID" value="PHU37477.1"/>
    <property type="molecule type" value="Genomic_DNA"/>
</dbReference>
<dbReference type="Proteomes" id="UP000224563">
    <property type="component" value="Unassembled WGS sequence"/>
</dbReference>
<sequence>MYFKNTPPELRKRKESFSFANFGFPTILLTFVMMSIMTFGVLALITANSDLKLSKKVAEKTTGYYEAEEKSYSKLQELDLILQNIYQSAPTEDNFHTILLDHLSTTTLGDVNFDEKTRQVRIHWEIPFSDMQYLSVTVRVHSTNEISNGFYTIEEWTSNHYDNSDEVDDSLHLIGSDDNDSTNK</sequence>
<feature type="transmembrane region" description="Helical" evidence="1">
    <location>
        <begin position="20"/>
        <end position="45"/>
    </location>
</feature>
<keyword evidence="1" id="KW-0472">Membrane</keyword>
<evidence type="ECO:0000313" key="3">
    <source>
        <dbReference type="Proteomes" id="UP000224563"/>
    </source>
</evidence>
<reference evidence="2 3" key="2">
    <citation type="submission" date="2017-10" db="EMBL/GenBank/DDBJ databases">
        <authorList>
            <person name="Banno H."/>
            <person name="Chua N.-H."/>
        </authorList>
    </citation>
    <scope>NUCLEOTIDE SEQUENCE [LARGE SCALE GENOMIC DNA]</scope>
    <source>
        <strain evidence="2 3">JK623</strain>
    </source>
</reference>
<organism evidence="2 3">
    <name type="scientific">Agathobacter ruminis</name>
    <dbReference type="NCBI Taxonomy" id="1712665"/>
    <lineage>
        <taxon>Bacteria</taxon>
        <taxon>Bacillati</taxon>
        <taxon>Bacillota</taxon>
        <taxon>Clostridia</taxon>
        <taxon>Lachnospirales</taxon>
        <taxon>Lachnospiraceae</taxon>
        <taxon>Agathobacter</taxon>
    </lineage>
</organism>